<evidence type="ECO:0000259" key="1">
    <source>
        <dbReference type="Pfam" id="PF06983"/>
    </source>
</evidence>
<dbReference type="RefSeq" id="WP_038494504.1">
    <property type="nucleotide sequence ID" value="NZ_BCTH01000099.1"/>
</dbReference>
<evidence type="ECO:0000313" key="2">
    <source>
        <dbReference type="EMBL" id="CDG84309.1"/>
    </source>
</evidence>
<dbReference type="HOGENOM" id="CLU_046006_17_1_4"/>
<dbReference type="KEGG" id="jag:GJA_3694"/>
<organism evidence="2 3">
    <name type="scientific">Janthinobacterium agaricidamnosum NBRC 102515 = DSM 9628</name>
    <dbReference type="NCBI Taxonomy" id="1349767"/>
    <lineage>
        <taxon>Bacteria</taxon>
        <taxon>Pseudomonadati</taxon>
        <taxon>Pseudomonadota</taxon>
        <taxon>Betaproteobacteria</taxon>
        <taxon>Burkholderiales</taxon>
        <taxon>Oxalobacteraceae</taxon>
        <taxon>Janthinobacterium</taxon>
    </lineage>
</organism>
<dbReference type="CDD" id="cd06588">
    <property type="entry name" value="PhnB_like"/>
    <property type="match status" value="1"/>
</dbReference>
<dbReference type="PANTHER" id="PTHR33990">
    <property type="entry name" value="PROTEIN YJDN-RELATED"/>
    <property type="match status" value="1"/>
</dbReference>
<dbReference type="InterPro" id="IPR029068">
    <property type="entry name" value="Glyas_Bleomycin-R_OHBP_Dase"/>
</dbReference>
<dbReference type="SUPFAM" id="SSF54593">
    <property type="entry name" value="Glyoxalase/Bleomycin resistance protein/Dihydroxybiphenyl dioxygenase"/>
    <property type="match status" value="1"/>
</dbReference>
<reference evidence="2 3" key="1">
    <citation type="journal article" date="2015" name="Genome Announc.">
        <title>Genome Sequence of Mushroom Soft-Rot Pathogen Janthinobacterium agaricidamnosum.</title>
        <authorList>
            <person name="Graupner K."/>
            <person name="Lackner G."/>
            <person name="Hertweck C."/>
        </authorList>
    </citation>
    <scope>NUCLEOTIDE SEQUENCE [LARGE SCALE GENOMIC DNA]</scope>
    <source>
        <strain evidence="3">NBRC 102515 / DSM 9628</strain>
    </source>
</reference>
<evidence type="ECO:0000313" key="3">
    <source>
        <dbReference type="Proteomes" id="UP000027604"/>
    </source>
</evidence>
<proteinExistence type="predicted"/>
<dbReference type="PANTHER" id="PTHR33990:SF1">
    <property type="entry name" value="PROTEIN YJDN"/>
    <property type="match status" value="1"/>
</dbReference>
<dbReference type="OrthoDB" id="5293819at2"/>
<accession>W0V653</accession>
<dbReference type="Proteomes" id="UP000027604">
    <property type="component" value="Chromosome I"/>
</dbReference>
<dbReference type="Gene3D" id="3.10.180.10">
    <property type="entry name" value="2,3-Dihydroxybiphenyl 1,2-Dioxygenase, domain 1"/>
    <property type="match status" value="1"/>
</dbReference>
<protein>
    <recommendedName>
        <fullName evidence="1">PhnB-like domain-containing protein</fullName>
    </recommendedName>
</protein>
<feature type="domain" description="PhnB-like" evidence="1">
    <location>
        <begin position="3"/>
        <end position="133"/>
    </location>
</feature>
<sequence>MDINPYLQFNGNCAQAFTYYRQHLGGQELTLMPFRGSPAEDQVEGDWKDKIMHGSIKIGNTTLMGSDTMCAETGAASAIQGCSISIHLDDPAEAERLFNTLAERGKTTMALEKTFWARKFGTLTDQFGVPWMINCE</sequence>
<dbReference type="PATRIC" id="fig|1349767.4.peg.284"/>
<dbReference type="eggNOG" id="COG2764">
    <property type="taxonomic scope" value="Bacteria"/>
</dbReference>
<dbReference type="AlphaFoldDB" id="W0V653"/>
<keyword evidence="3" id="KW-1185">Reference proteome</keyword>
<dbReference type="InterPro" id="IPR028973">
    <property type="entry name" value="PhnB-like"/>
</dbReference>
<dbReference type="Pfam" id="PF06983">
    <property type="entry name" value="3-dmu-9_3-mt"/>
    <property type="match status" value="1"/>
</dbReference>
<name>W0V653_9BURK</name>
<dbReference type="EMBL" id="HG322949">
    <property type="protein sequence ID" value="CDG84309.1"/>
    <property type="molecule type" value="Genomic_DNA"/>
</dbReference>
<dbReference type="STRING" id="1349767.GJA_3694"/>
<gene>
    <name evidence="2" type="ORF">GJA_3694</name>
</gene>